<feature type="region of interest" description="Disordered" evidence="5">
    <location>
        <begin position="396"/>
        <end position="425"/>
    </location>
</feature>
<evidence type="ECO:0000256" key="1">
    <source>
        <dbReference type="ARBA" id="ARBA00023015"/>
    </source>
</evidence>
<dbReference type="Proteomes" id="UP000236161">
    <property type="component" value="Unassembled WGS sequence"/>
</dbReference>
<feature type="compositionally biased region" description="Polar residues" evidence="5">
    <location>
        <begin position="486"/>
        <end position="496"/>
    </location>
</feature>
<dbReference type="PROSITE" id="PS51293">
    <property type="entry name" value="SANT"/>
    <property type="match status" value="1"/>
</dbReference>
<keyword evidence="3" id="KW-0804">Transcription</keyword>
<dbReference type="InterPro" id="IPR017930">
    <property type="entry name" value="Myb_dom"/>
</dbReference>
<organism evidence="9 10">
    <name type="scientific">Apostasia shenzhenica</name>
    <dbReference type="NCBI Taxonomy" id="1088818"/>
    <lineage>
        <taxon>Eukaryota</taxon>
        <taxon>Viridiplantae</taxon>
        <taxon>Streptophyta</taxon>
        <taxon>Embryophyta</taxon>
        <taxon>Tracheophyta</taxon>
        <taxon>Spermatophyta</taxon>
        <taxon>Magnoliopsida</taxon>
        <taxon>Liliopsida</taxon>
        <taxon>Asparagales</taxon>
        <taxon>Orchidaceae</taxon>
        <taxon>Apostasioideae</taxon>
        <taxon>Apostasia</taxon>
    </lineage>
</organism>
<dbReference type="PANTHER" id="PTHR46621">
    <property type="entry name" value="SNRNA-ACTIVATING PROTEIN COMPLEX SUBUNIT 4"/>
    <property type="match status" value="1"/>
</dbReference>
<feature type="domain" description="Myb-like" evidence="6">
    <location>
        <begin position="218"/>
        <end position="258"/>
    </location>
</feature>
<proteinExistence type="predicted"/>
<evidence type="ECO:0000313" key="10">
    <source>
        <dbReference type="Proteomes" id="UP000236161"/>
    </source>
</evidence>
<dbReference type="CDD" id="cd00167">
    <property type="entry name" value="SANT"/>
    <property type="match status" value="2"/>
</dbReference>
<reference evidence="9 10" key="1">
    <citation type="journal article" date="2017" name="Nature">
        <title>The Apostasia genome and the evolution of orchids.</title>
        <authorList>
            <person name="Zhang G.Q."/>
            <person name="Liu K.W."/>
            <person name="Li Z."/>
            <person name="Lohaus R."/>
            <person name="Hsiao Y.Y."/>
            <person name="Niu S.C."/>
            <person name="Wang J.Y."/>
            <person name="Lin Y.C."/>
            <person name="Xu Q."/>
            <person name="Chen L.J."/>
            <person name="Yoshida K."/>
            <person name="Fujiwara S."/>
            <person name="Wang Z.W."/>
            <person name="Zhang Y.Q."/>
            <person name="Mitsuda N."/>
            <person name="Wang M."/>
            <person name="Liu G.H."/>
            <person name="Pecoraro L."/>
            <person name="Huang H.X."/>
            <person name="Xiao X.J."/>
            <person name="Lin M."/>
            <person name="Wu X.Y."/>
            <person name="Wu W.L."/>
            <person name="Chen Y.Y."/>
            <person name="Chang S.B."/>
            <person name="Sakamoto S."/>
            <person name="Ohme-Takagi M."/>
            <person name="Yagi M."/>
            <person name="Zeng S.J."/>
            <person name="Shen C.Y."/>
            <person name="Yeh C.M."/>
            <person name="Luo Y.B."/>
            <person name="Tsai W.C."/>
            <person name="Van de Peer Y."/>
            <person name="Liu Z.J."/>
        </authorList>
    </citation>
    <scope>NUCLEOTIDE SEQUENCE [LARGE SCALE GENOMIC DNA]</scope>
    <source>
        <strain evidence="10">cv. Shenzhen</strain>
        <tissue evidence="9">Stem</tissue>
    </source>
</reference>
<feature type="domain" description="SANT" evidence="7">
    <location>
        <begin position="291"/>
        <end position="339"/>
    </location>
</feature>
<dbReference type="SMART" id="SM00717">
    <property type="entry name" value="SANT"/>
    <property type="match status" value="4"/>
</dbReference>
<evidence type="ECO:0000256" key="4">
    <source>
        <dbReference type="ARBA" id="ARBA00023242"/>
    </source>
</evidence>
<accession>A0A2I0A3M4</accession>
<dbReference type="PROSITE" id="PS50090">
    <property type="entry name" value="MYB_LIKE"/>
    <property type="match status" value="3"/>
</dbReference>
<dbReference type="GO" id="GO:0019185">
    <property type="term" value="C:snRNA-activating protein complex"/>
    <property type="evidence" value="ECO:0007669"/>
    <property type="project" value="TreeGrafter"/>
</dbReference>
<feature type="compositionally biased region" description="Basic and acidic residues" evidence="5">
    <location>
        <begin position="396"/>
        <end position="407"/>
    </location>
</feature>
<feature type="domain" description="HTH myb-type" evidence="8">
    <location>
        <begin position="288"/>
        <end position="342"/>
    </location>
</feature>
<feature type="domain" description="Myb-like" evidence="6">
    <location>
        <begin position="288"/>
        <end position="338"/>
    </location>
</feature>
<keyword evidence="1" id="KW-0805">Transcription regulation</keyword>
<dbReference type="GO" id="GO:0001006">
    <property type="term" value="F:RNA polymerase III type 3 promoter sequence-specific DNA binding"/>
    <property type="evidence" value="ECO:0007669"/>
    <property type="project" value="TreeGrafter"/>
</dbReference>
<evidence type="ECO:0000256" key="2">
    <source>
        <dbReference type="ARBA" id="ARBA00023125"/>
    </source>
</evidence>
<gene>
    <name evidence="9" type="primary">MYB3R-1</name>
    <name evidence="9" type="ORF">AXF42_Ash020392</name>
</gene>
<name>A0A2I0A3M4_9ASPA</name>
<keyword evidence="10" id="KW-1185">Reference proteome</keyword>
<evidence type="ECO:0000313" key="9">
    <source>
        <dbReference type="EMBL" id="PKA50152.1"/>
    </source>
</evidence>
<keyword evidence="4" id="KW-0539">Nucleus</keyword>
<dbReference type="PANTHER" id="PTHR46621:SF1">
    <property type="entry name" value="SNRNA-ACTIVATING PROTEIN COMPLEX SUBUNIT 4"/>
    <property type="match status" value="1"/>
</dbReference>
<dbReference type="InterPro" id="IPR017884">
    <property type="entry name" value="SANT_dom"/>
</dbReference>
<evidence type="ECO:0000256" key="3">
    <source>
        <dbReference type="ARBA" id="ARBA00023163"/>
    </source>
</evidence>
<dbReference type="GO" id="GO:0000978">
    <property type="term" value="F:RNA polymerase II cis-regulatory region sequence-specific DNA binding"/>
    <property type="evidence" value="ECO:0007669"/>
    <property type="project" value="TreeGrafter"/>
</dbReference>
<protein>
    <submittedName>
        <fullName evidence="9">Myb-related protein 3R-1</fullName>
    </submittedName>
</protein>
<evidence type="ECO:0000259" key="6">
    <source>
        <dbReference type="PROSITE" id="PS50090"/>
    </source>
</evidence>
<feature type="region of interest" description="Disordered" evidence="5">
    <location>
        <begin position="485"/>
        <end position="516"/>
    </location>
</feature>
<dbReference type="GO" id="GO:0042796">
    <property type="term" value="P:snRNA transcription by RNA polymerase III"/>
    <property type="evidence" value="ECO:0007669"/>
    <property type="project" value="TreeGrafter"/>
</dbReference>
<dbReference type="SUPFAM" id="SSF46689">
    <property type="entry name" value="Homeodomain-like"/>
    <property type="match status" value="2"/>
</dbReference>
<dbReference type="OrthoDB" id="2143914at2759"/>
<dbReference type="AlphaFoldDB" id="A0A2I0A3M4"/>
<dbReference type="InterPro" id="IPR009057">
    <property type="entry name" value="Homeodomain-like_sf"/>
</dbReference>
<feature type="domain" description="Myb-like" evidence="6">
    <location>
        <begin position="165"/>
        <end position="217"/>
    </location>
</feature>
<dbReference type="PROSITE" id="PS51294">
    <property type="entry name" value="HTH_MYB"/>
    <property type="match status" value="2"/>
</dbReference>
<dbReference type="EMBL" id="KZ452029">
    <property type="protein sequence ID" value="PKA50152.1"/>
    <property type="molecule type" value="Genomic_DNA"/>
</dbReference>
<dbReference type="InterPro" id="IPR051575">
    <property type="entry name" value="Myb-like_DNA-bd"/>
</dbReference>
<dbReference type="Pfam" id="PF00249">
    <property type="entry name" value="Myb_DNA-binding"/>
    <property type="match status" value="1"/>
</dbReference>
<evidence type="ECO:0000256" key="5">
    <source>
        <dbReference type="SAM" id="MobiDB-lite"/>
    </source>
</evidence>
<evidence type="ECO:0000259" key="8">
    <source>
        <dbReference type="PROSITE" id="PS51294"/>
    </source>
</evidence>
<keyword evidence="2" id="KW-0238">DNA-binding</keyword>
<dbReference type="GO" id="GO:0042795">
    <property type="term" value="P:snRNA transcription by RNA polymerase II"/>
    <property type="evidence" value="ECO:0007669"/>
    <property type="project" value="TreeGrafter"/>
</dbReference>
<sequence length="516" mass="59132">MSSKFPKSVQNFVKALKKNRFCQRFIREKLMEIEAKIEENNKKGSSLHLAPAENPQVSNYKLVMSRYPVSLKKRLWSNMENENLAKGVKQQYQEMLFLNSMNFGSNFEGSVDSVVMSTFSGIDHQLSPEILRAFLPLINWDRLASMYLPQCSGPECESRWLNHEDPLINHSPWSSQEDKKLLFTVQERGLYNWIDMTIALGTHRTPFQCLARYQRSLNPHILNKEWTIEEDAKLKAAVETFGDSWQIIASHLDGRTSRLGHQSSFGSTGLSDRFEPIPARLRWLNCLDPSLNLERWTEEEDSKLLHAIAEHGHRWSKVAAYVPPRTDNQCRRRWKVLLPHEVPIHKAAQQLKKAVLISNFVGRERERPSIGPNDFTPLLSLPAPGDENCDRAIHGPLMNRDRPDETSLKYCGATSGGDGQENSVNNCLANTNAEASPSDSQLAPIQHFATENRHTKGKRKRIIGKHMWPRSQRRRPLDEMLASDFASESSSWNTVTEPAEHAWRNDKFEQEVGKKE</sequence>
<dbReference type="Gene3D" id="1.10.10.60">
    <property type="entry name" value="Homeodomain-like"/>
    <property type="match status" value="3"/>
</dbReference>
<evidence type="ECO:0000259" key="7">
    <source>
        <dbReference type="PROSITE" id="PS51293"/>
    </source>
</evidence>
<dbReference type="InterPro" id="IPR001005">
    <property type="entry name" value="SANT/Myb"/>
</dbReference>
<feature type="domain" description="HTH myb-type" evidence="8">
    <location>
        <begin position="218"/>
        <end position="256"/>
    </location>
</feature>
<feature type="compositionally biased region" description="Basic and acidic residues" evidence="5">
    <location>
        <begin position="498"/>
        <end position="516"/>
    </location>
</feature>
<dbReference type="Pfam" id="PF13921">
    <property type="entry name" value="Myb_DNA-bind_6"/>
    <property type="match status" value="1"/>
</dbReference>